<dbReference type="STRING" id="1150469.RSPPHO_00069"/>
<dbReference type="PATRIC" id="fig|1150469.3.peg.103"/>
<evidence type="ECO:0000256" key="3">
    <source>
        <dbReference type="PROSITE-ProRule" id="PRU00169"/>
    </source>
</evidence>
<dbReference type="GO" id="GO:0052621">
    <property type="term" value="F:diguanylate cyclase activity"/>
    <property type="evidence" value="ECO:0007669"/>
    <property type="project" value="UniProtKB-EC"/>
</dbReference>
<evidence type="ECO:0000256" key="2">
    <source>
        <dbReference type="ARBA" id="ARBA00034247"/>
    </source>
</evidence>
<dbReference type="Pfam" id="PF00072">
    <property type="entry name" value="Response_reg"/>
    <property type="match status" value="1"/>
</dbReference>
<dbReference type="Pfam" id="PF00990">
    <property type="entry name" value="GGDEF"/>
    <property type="match status" value="1"/>
</dbReference>
<dbReference type="GO" id="GO:0043709">
    <property type="term" value="P:cell adhesion involved in single-species biofilm formation"/>
    <property type="evidence" value="ECO:0007669"/>
    <property type="project" value="TreeGrafter"/>
</dbReference>
<dbReference type="CDD" id="cd01949">
    <property type="entry name" value="GGDEF"/>
    <property type="match status" value="1"/>
</dbReference>
<comment type="catalytic activity">
    <reaction evidence="2">
        <text>2 GTP = 3',3'-c-di-GMP + 2 diphosphate</text>
        <dbReference type="Rhea" id="RHEA:24898"/>
        <dbReference type="ChEBI" id="CHEBI:33019"/>
        <dbReference type="ChEBI" id="CHEBI:37565"/>
        <dbReference type="ChEBI" id="CHEBI:58805"/>
        <dbReference type="EC" id="2.7.7.65"/>
    </reaction>
</comment>
<protein>
    <recommendedName>
        <fullName evidence="1">diguanylate cyclase</fullName>
        <ecNumber evidence="1">2.7.7.65</ecNumber>
    </recommendedName>
</protein>
<evidence type="ECO:0000259" key="5">
    <source>
        <dbReference type="PROSITE" id="PS50887"/>
    </source>
</evidence>
<dbReference type="EC" id="2.7.7.65" evidence="1"/>
<dbReference type="HOGENOM" id="CLU_000445_11_28_5"/>
<reference evidence="6 7" key="1">
    <citation type="submission" date="2012-02" db="EMBL/GenBank/DDBJ databases">
        <title>Shotgun genome sequence of Phaeospirillum photometricum DSM 122.</title>
        <authorList>
            <person name="Duquesne K."/>
            <person name="Sturgis J."/>
        </authorList>
    </citation>
    <scope>NUCLEOTIDE SEQUENCE [LARGE SCALE GENOMIC DNA]</scope>
    <source>
        <strain evidence="7">DSM122</strain>
    </source>
</reference>
<dbReference type="Proteomes" id="UP000033220">
    <property type="component" value="Chromosome DSM 122"/>
</dbReference>
<dbReference type="InterPro" id="IPR000160">
    <property type="entry name" value="GGDEF_dom"/>
</dbReference>
<evidence type="ECO:0000313" key="6">
    <source>
        <dbReference type="EMBL" id="CCG06695.1"/>
    </source>
</evidence>
<feature type="domain" description="Response regulatory" evidence="4">
    <location>
        <begin position="44"/>
        <end position="160"/>
    </location>
</feature>
<dbReference type="NCBIfam" id="TIGR00254">
    <property type="entry name" value="GGDEF"/>
    <property type="match status" value="1"/>
</dbReference>
<keyword evidence="3" id="KW-0597">Phosphoprotein</keyword>
<dbReference type="FunFam" id="3.30.70.270:FF:000001">
    <property type="entry name" value="Diguanylate cyclase domain protein"/>
    <property type="match status" value="1"/>
</dbReference>
<dbReference type="GO" id="GO:0005886">
    <property type="term" value="C:plasma membrane"/>
    <property type="evidence" value="ECO:0007669"/>
    <property type="project" value="TreeGrafter"/>
</dbReference>
<dbReference type="PROSITE" id="PS50887">
    <property type="entry name" value="GGDEF"/>
    <property type="match status" value="1"/>
</dbReference>
<dbReference type="GO" id="GO:1902201">
    <property type="term" value="P:negative regulation of bacterial-type flagellum-dependent cell motility"/>
    <property type="evidence" value="ECO:0007669"/>
    <property type="project" value="TreeGrafter"/>
</dbReference>
<dbReference type="SMART" id="SM00267">
    <property type="entry name" value="GGDEF"/>
    <property type="match status" value="1"/>
</dbReference>
<dbReference type="EMBL" id="HE663493">
    <property type="protein sequence ID" value="CCG06695.1"/>
    <property type="molecule type" value="Genomic_DNA"/>
</dbReference>
<dbReference type="InterPro" id="IPR011006">
    <property type="entry name" value="CheY-like_superfamily"/>
</dbReference>
<feature type="domain" description="GGDEF" evidence="5">
    <location>
        <begin position="203"/>
        <end position="340"/>
    </location>
</feature>
<dbReference type="InterPro" id="IPR029787">
    <property type="entry name" value="Nucleotide_cyclase"/>
</dbReference>
<dbReference type="AlphaFoldDB" id="H6SIR8"/>
<evidence type="ECO:0000256" key="1">
    <source>
        <dbReference type="ARBA" id="ARBA00012528"/>
    </source>
</evidence>
<name>H6SIR8_PARPM</name>
<dbReference type="InterPro" id="IPR001789">
    <property type="entry name" value="Sig_transdc_resp-reg_receiver"/>
</dbReference>
<sequence>MSPLGWVPCPHGVYLIHPKGFKEKRRRWRRKEVAMESCLATRQRILIVDDERTNRMVLADLLSEDYDILLARDGEQALARLGDPQTPDLILLDVMMPGLDGYEVLRRLKEDGRTREIPVVFVTGLNDEEHEEKGLTLGATDYVSKPFHPAVVRARVRNHLDLAHRRKVLEESAYLDPLTRLANRRCFDHTVEGEWRRSLRRAQPVSLIFADVDFFKEYNDHYGHGAGDEALRIVGQALAGCVHRPHDLIARYGGEEFIVLLPETPSDAGRAIAETMRARVAAQGVTHRRSGVAPVLTISLGGYTVVPSLEGSPRQAVAVADAGLYQAKHQGRNRVVWTEG</sequence>
<dbReference type="InterPro" id="IPR043128">
    <property type="entry name" value="Rev_trsase/Diguanyl_cyclase"/>
</dbReference>
<dbReference type="KEGG" id="rpm:RSPPHO_00069"/>
<organism evidence="6 7">
    <name type="scientific">Pararhodospirillum photometricum DSM 122</name>
    <dbReference type="NCBI Taxonomy" id="1150469"/>
    <lineage>
        <taxon>Bacteria</taxon>
        <taxon>Pseudomonadati</taxon>
        <taxon>Pseudomonadota</taxon>
        <taxon>Alphaproteobacteria</taxon>
        <taxon>Rhodospirillales</taxon>
        <taxon>Rhodospirillaceae</taxon>
        <taxon>Pararhodospirillum</taxon>
    </lineage>
</organism>
<accession>H6SIR8</accession>
<dbReference type="GO" id="GO:0000160">
    <property type="term" value="P:phosphorelay signal transduction system"/>
    <property type="evidence" value="ECO:0007669"/>
    <property type="project" value="InterPro"/>
</dbReference>
<gene>
    <name evidence="6" type="ORF">RSPPHO_00069</name>
</gene>
<dbReference type="SUPFAM" id="SSF55073">
    <property type="entry name" value="Nucleotide cyclase"/>
    <property type="match status" value="1"/>
</dbReference>
<dbReference type="PANTHER" id="PTHR45138">
    <property type="entry name" value="REGULATORY COMPONENTS OF SENSORY TRANSDUCTION SYSTEM"/>
    <property type="match status" value="1"/>
</dbReference>
<dbReference type="SMART" id="SM00448">
    <property type="entry name" value="REC"/>
    <property type="match status" value="1"/>
</dbReference>
<feature type="modified residue" description="4-aspartylphosphate" evidence="3">
    <location>
        <position position="93"/>
    </location>
</feature>
<dbReference type="eggNOG" id="COG3706">
    <property type="taxonomic scope" value="Bacteria"/>
</dbReference>
<dbReference type="InterPro" id="IPR050469">
    <property type="entry name" value="Diguanylate_Cyclase"/>
</dbReference>
<keyword evidence="7" id="KW-1185">Reference proteome</keyword>
<dbReference type="PANTHER" id="PTHR45138:SF9">
    <property type="entry name" value="DIGUANYLATE CYCLASE DGCM-RELATED"/>
    <property type="match status" value="1"/>
</dbReference>
<dbReference type="Gene3D" id="3.40.50.2300">
    <property type="match status" value="1"/>
</dbReference>
<proteinExistence type="predicted"/>
<evidence type="ECO:0000259" key="4">
    <source>
        <dbReference type="PROSITE" id="PS50110"/>
    </source>
</evidence>
<dbReference type="Gene3D" id="3.30.70.270">
    <property type="match status" value="1"/>
</dbReference>
<evidence type="ECO:0000313" key="7">
    <source>
        <dbReference type="Proteomes" id="UP000033220"/>
    </source>
</evidence>
<dbReference type="SUPFAM" id="SSF52172">
    <property type="entry name" value="CheY-like"/>
    <property type="match status" value="1"/>
</dbReference>
<dbReference type="PROSITE" id="PS50110">
    <property type="entry name" value="RESPONSE_REGULATORY"/>
    <property type="match status" value="1"/>
</dbReference>